<evidence type="ECO:0000313" key="2">
    <source>
        <dbReference type="Proteomes" id="UP001054945"/>
    </source>
</evidence>
<sequence length="105" mass="12338">MTLASFSTLKKRKPHKFEEMITSWVILNLTPYPTYIKSFPFAIYTGFIARIFPGCYARMDSNIFLSVENGSSIMHENDRTEERHIYIRIYQSISVDVNVPVRLKR</sequence>
<dbReference type="AlphaFoldDB" id="A0AAV4VKA6"/>
<accession>A0AAV4VKA6</accession>
<proteinExistence type="predicted"/>
<organism evidence="1 2">
    <name type="scientific">Caerostris extrusa</name>
    <name type="common">Bark spider</name>
    <name type="synonym">Caerostris bankana</name>
    <dbReference type="NCBI Taxonomy" id="172846"/>
    <lineage>
        <taxon>Eukaryota</taxon>
        <taxon>Metazoa</taxon>
        <taxon>Ecdysozoa</taxon>
        <taxon>Arthropoda</taxon>
        <taxon>Chelicerata</taxon>
        <taxon>Arachnida</taxon>
        <taxon>Araneae</taxon>
        <taxon>Araneomorphae</taxon>
        <taxon>Entelegynae</taxon>
        <taxon>Araneoidea</taxon>
        <taxon>Araneidae</taxon>
        <taxon>Caerostris</taxon>
    </lineage>
</organism>
<comment type="caution">
    <text evidence="1">The sequence shown here is derived from an EMBL/GenBank/DDBJ whole genome shotgun (WGS) entry which is preliminary data.</text>
</comment>
<evidence type="ECO:0000313" key="1">
    <source>
        <dbReference type="EMBL" id="GIY70617.1"/>
    </source>
</evidence>
<keyword evidence="2" id="KW-1185">Reference proteome</keyword>
<gene>
    <name evidence="1" type="ORF">CEXT_447591</name>
</gene>
<protein>
    <submittedName>
        <fullName evidence="1">Uncharacterized protein</fullName>
    </submittedName>
</protein>
<dbReference type="Proteomes" id="UP001054945">
    <property type="component" value="Unassembled WGS sequence"/>
</dbReference>
<reference evidence="1 2" key="1">
    <citation type="submission" date="2021-06" db="EMBL/GenBank/DDBJ databases">
        <title>Caerostris extrusa draft genome.</title>
        <authorList>
            <person name="Kono N."/>
            <person name="Arakawa K."/>
        </authorList>
    </citation>
    <scope>NUCLEOTIDE SEQUENCE [LARGE SCALE GENOMIC DNA]</scope>
</reference>
<dbReference type="EMBL" id="BPLR01014697">
    <property type="protein sequence ID" value="GIY70617.1"/>
    <property type="molecule type" value="Genomic_DNA"/>
</dbReference>
<name>A0AAV4VKA6_CAEEX</name>